<dbReference type="GO" id="GO:0042158">
    <property type="term" value="P:lipoprotein biosynthetic process"/>
    <property type="evidence" value="ECO:0007669"/>
    <property type="project" value="InterPro"/>
</dbReference>
<dbReference type="GO" id="GO:0008961">
    <property type="term" value="F:phosphatidylglycerol-prolipoprotein diacylglyceryl transferase activity"/>
    <property type="evidence" value="ECO:0007669"/>
    <property type="project" value="InterPro"/>
</dbReference>
<keyword evidence="2" id="KW-0808">Transferase</keyword>
<evidence type="ECO:0000256" key="3">
    <source>
        <dbReference type="ARBA" id="ARBA00022692"/>
    </source>
</evidence>
<dbReference type="Pfam" id="PF01790">
    <property type="entry name" value="LGT"/>
    <property type="match status" value="1"/>
</dbReference>
<keyword evidence="3 6" id="KW-0812">Transmembrane</keyword>
<reference evidence="7" key="1">
    <citation type="submission" date="2018-05" db="EMBL/GenBank/DDBJ databases">
        <authorList>
            <person name="Lanie J.A."/>
            <person name="Ng W.-L."/>
            <person name="Kazmierczak K.M."/>
            <person name="Andrzejewski T.M."/>
            <person name="Davidsen T.M."/>
            <person name="Wayne K.J."/>
            <person name="Tettelin H."/>
            <person name="Glass J.I."/>
            <person name="Rusch D."/>
            <person name="Podicherti R."/>
            <person name="Tsui H.-C.T."/>
            <person name="Winkler M.E."/>
        </authorList>
    </citation>
    <scope>NUCLEOTIDE SEQUENCE</scope>
</reference>
<sequence length="238" mass="26982">MVAFGLIYLLANKRFNKFSKQKLSDLMFYGLIGAMIGGRLGYMIFYGADQLRSDPLALFYIWQGGLSFHGGLIGVLVSSYFLSKQWKMKFFEVMDYIAPYVPIGLGSVRIGNFLNAELLGKPTNLPWGVVFPSDAEALIRHPSQLYQAIGEGLILLFLMLWFSRKPKPRMAVSSVFLIGYGLIRCFTEIFREPDPHIGYDLFDIISRGQLLSLPMIITGIVLLFYSYKINSKRDETIS</sequence>
<dbReference type="InterPro" id="IPR001640">
    <property type="entry name" value="Lgt"/>
</dbReference>
<organism evidence="7">
    <name type="scientific">marine metagenome</name>
    <dbReference type="NCBI Taxonomy" id="408172"/>
    <lineage>
        <taxon>unclassified sequences</taxon>
        <taxon>metagenomes</taxon>
        <taxon>ecological metagenomes</taxon>
    </lineage>
</organism>
<dbReference type="GO" id="GO:0005886">
    <property type="term" value="C:plasma membrane"/>
    <property type="evidence" value="ECO:0007669"/>
    <property type="project" value="InterPro"/>
</dbReference>
<gene>
    <name evidence="7" type="ORF">METZ01_LOCUS350805</name>
</gene>
<feature type="transmembrane region" description="Helical" evidence="6">
    <location>
        <begin position="170"/>
        <end position="190"/>
    </location>
</feature>
<dbReference type="NCBIfam" id="TIGR00544">
    <property type="entry name" value="lgt"/>
    <property type="match status" value="1"/>
</dbReference>
<dbReference type="PANTHER" id="PTHR30589">
    <property type="entry name" value="PROLIPOPROTEIN DIACYLGLYCERYL TRANSFERASE"/>
    <property type="match status" value="1"/>
</dbReference>
<dbReference type="AlphaFoldDB" id="A0A382RMV1"/>
<evidence type="ECO:0000256" key="1">
    <source>
        <dbReference type="ARBA" id="ARBA00022475"/>
    </source>
</evidence>
<evidence type="ECO:0000256" key="5">
    <source>
        <dbReference type="ARBA" id="ARBA00023136"/>
    </source>
</evidence>
<protein>
    <recommendedName>
        <fullName evidence="8">Prolipoprotein diacylglyceryl transferase</fullName>
    </recommendedName>
</protein>
<evidence type="ECO:0008006" key="8">
    <source>
        <dbReference type="Google" id="ProtNLM"/>
    </source>
</evidence>
<evidence type="ECO:0000256" key="2">
    <source>
        <dbReference type="ARBA" id="ARBA00022679"/>
    </source>
</evidence>
<feature type="transmembrane region" description="Helical" evidence="6">
    <location>
        <begin position="26"/>
        <end position="48"/>
    </location>
</feature>
<evidence type="ECO:0000256" key="4">
    <source>
        <dbReference type="ARBA" id="ARBA00022989"/>
    </source>
</evidence>
<feature type="transmembrane region" description="Helical" evidence="6">
    <location>
        <begin position="60"/>
        <end position="82"/>
    </location>
</feature>
<evidence type="ECO:0000313" key="7">
    <source>
        <dbReference type="EMBL" id="SVC97951.1"/>
    </source>
</evidence>
<accession>A0A382RMV1</accession>
<dbReference type="PANTHER" id="PTHR30589:SF0">
    <property type="entry name" value="PHOSPHATIDYLGLYCEROL--PROLIPOPROTEIN DIACYLGLYCERYL TRANSFERASE"/>
    <property type="match status" value="1"/>
</dbReference>
<keyword evidence="5 6" id="KW-0472">Membrane</keyword>
<keyword evidence="4 6" id="KW-1133">Transmembrane helix</keyword>
<dbReference type="EMBL" id="UINC01122253">
    <property type="protein sequence ID" value="SVC97951.1"/>
    <property type="molecule type" value="Genomic_DNA"/>
</dbReference>
<evidence type="ECO:0000256" key="6">
    <source>
        <dbReference type="SAM" id="Phobius"/>
    </source>
</evidence>
<keyword evidence="1" id="KW-1003">Cell membrane</keyword>
<name>A0A382RMV1_9ZZZZ</name>
<proteinExistence type="inferred from homology"/>
<feature type="transmembrane region" description="Helical" evidence="6">
    <location>
        <begin position="210"/>
        <end position="227"/>
    </location>
</feature>
<dbReference type="HAMAP" id="MF_01147">
    <property type="entry name" value="Lgt"/>
    <property type="match status" value="1"/>
</dbReference>